<evidence type="ECO:0000313" key="1">
    <source>
        <dbReference type="EMBL" id="KZS89013.1"/>
    </source>
</evidence>
<dbReference type="PROSITE" id="PS51257">
    <property type="entry name" value="PROKAR_LIPOPROTEIN"/>
    <property type="match status" value="1"/>
</dbReference>
<proteinExistence type="predicted"/>
<dbReference type="AlphaFoldDB" id="A0A164PT48"/>
<dbReference type="Proteomes" id="UP000076722">
    <property type="component" value="Unassembled WGS sequence"/>
</dbReference>
<name>A0A164PT48_9AGAM</name>
<sequence>MSFSRSFIVIAIIQENTPIACTLSQIFMNAGISCAAKRWCRRHLNGNDLCKPSVNSYPRV</sequence>
<dbReference type="EMBL" id="KV419431">
    <property type="protein sequence ID" value="KZS89013.1"/>
    <property type="molecule type" value="Genomic_DNA"/>
</dbReference>
<accession>A0A164PT48</accession>
<organism evidence="1 2">
    <name type="scientific">Sistotremastrum niveocremeum HHB9708</name>
    <dbReference type="NCBI Taxonomy" id="1314777"/>
    <lineage>
        <taxon>Eukaryota</taxon>
        <taxon>Fungi</taxon>
        <taxon>Dikarya</taxon>
        <taxon>Basidiomycota</taxon>
        <taxon>Agaricomycotina</taxon>
        <taxon>Agaricomycetes</taxon>
        <taxon>Sistotremastrales</taxon>
        <taxon>Sistotremastraceae</taxon>
        <taxon>Sertulicium</taxon>
        <taxon>Sertulicium niveocremeum</taxon>
    </lineage>
</organism>
<reference evidence="1 2" key="1">
    <citation type="journal article" date="2016" name="Mol. Biol. Evol.">
        <title>Comparative Genomics of Early-Diverging Mushroom-Forming Fungi Provides Insights into the Origins of Lignocellulose Decay Capabilities.</title>
        <authorList>
            <person name="Nagy L.G."/>
            <person name="Riley R."/>
            <person name="Tritt A."/>
            <person name="Adam C."/>
            <person name="Daum C."/>
            <person name="Floudas D."/>
            <person name="Sun H."/>
            <person name="Yadav J.S."/>
            <person name="Pangilinan J."/>
            <person name="Larsson K.H."/>
            <person name="Matsuura K."/>
            <person name="Barry K."/>
            <person name="Labutti K."/>
            <person name="Kuo R."/>
            <person name="Ohm R.A."/>
            <person name="Bhattacharya S.S."/>
            <person name="Shirouzu T."/>
            <person name="Yoshinaga Y."/>
            <person name="Martin F.M."/>
            <person name="Grigoriev I.V."/>
            <person name="Hibbett D.S."/>
        </authorList>
    </citation>
    <scope>NUCLEOTIDE SEQUENCE [LARGE SCALE GENOMIC DNA]</scope>
    <source>
        <strain evidence="1 2">HHB9708</strain>
    </source>
</reference>
<evidence type="ECO:0000313" key="2">
    <source>
        <dbReference type="Proteomes" id="UP000076722"/>
    </source>
</evidence>
<gene>
    <name evidence="1" type="ORF">SISNIDRAFT_459233</name>
</gene>
<keyword evidence="2" id="KW-1185">Reference proteome</keyword>
<protein>
    <submittedName>
        <fullName evidence="1">Uncharacterized protein</fullName>
    </submittedName>
</protein>